<feature type="compositionally biased region" description="Polar residues" evidence="1">
    <location>
        <begin position="105"/>
        <end position="123"/>
    </location>
</feature>
<dbReference type="Proteomes" id="UP000053647">
    <property type="component" value="Unassembled WGS sequence"/>
</dbReference>
<sequence length="503" mass="55234">MDASCGDIEVGLEESQGPEDGEESQQEMDDKESLTQVAARKPRTQKVSSRIAVQAARGLPRHQEEVDGADSEDQHRSQKWKEPSHGQVSAKDDWAGVGDWADKLASSQCSTSNSRHTRLVSGSSLSSLITGCNVTPASISTHTSTPQFLPSPEPQDHNSYIHGNDDAERNAMSESNPTAKPAATRQTGSMGIAEIVSSSELDEFSPAPPPTPSCIPYKKRSTRRPTSQQAPRSKGKPSMKRAQSDQPDDDSDGTSVAAPPSKRAKTAPRSISGPQRSGSGVNNKYIKDDLPHGCTNDNVWRRLFLSALAHFMAGYDDPWTIPSEKFRLVLQVIWDTVYGGDIEHVVTLNGPVYQIAKQSVNNWRGGFAAAAVSIVATFFTHDPDFGDAMLKKNRFLYDQNRGVDSKVCRILTLVAENKVVFQPSRPGNVWTTVIPKGNQYEFNDTVWGATTRRYLDPIKNLSHEHFTLVIEETQRFVKKPVSNLNAGDSGDDDSGYDELFAFR</sequence>
<reference evidence="2 3" key="1">
    <citation type="submission" date="2014-06" db="EMBL/GenBank/DDBJ databases">
        <authorList>
            <consortium name="DOE Joint Genome Institute"/>
            <person name="Kuo A."/>
            <person name="Kohler A."/>
            <person name="Nagy L.G."/>
            <person name="Floudas D."/>
            <person name="Copeland A."/>
            <person name="Barry K.W."/>
            <person name="Cichocki N."/>
            <person name="Veneault-Fourrey C."/>
            <person name="LaButti K."/>
            <person name="Lindquist E.A."/>
            <person name="Lipzen A."/>
            <person name="Lundell T."/>
            <person name="Morin E."/>
            <person name="Murat C."/>
            <person name="Sun H."/>
            <person name="Tunlid A."/>
            <person name="Henrissat B."/>
            <person name="Grigoriev I.V."/>
            <person name="Hibbett D.S."/>
            <person name="Martin F."/>
            <person name="Nordberg H.P."/>
            <person name="Cantor M.N."/>
            <person name="Hua S.X."/>
        </authorList>
    </citation>
    <scope>NUCLEOTIDE SEQUENCE [LARGE SCALE GENOMIC DNA]</scope>
    <source>
        <strain evidence="2 3">ATCC 200175</strain>
    </source>
</reference>
<accession>A0A0C9SNQ3</accession>
<feature type="compositionally biased region" description="Basic and acidic residues" evidence="1">
    <location>
        <begin position="72"/>
        <end position="94"/>
    </location>
</feature>
<dbReference type="OrthoDB" id="3181351at2759"/>
<dbReference type="EMBL" id="KN819648">
    <property type="protein sequence ID" value="KIJ08324.1"/>
    <property type="molecule type" value="Genomic_DNA"/>
</dbReference>
<feature type="compositionally biased region" description="Polar residues" evidence="1">
    <location>
        <begin position="172"/>
        <end position="189"/>
    </location>
</feature>
<feature type="compositionally biased region" description="Polar residues" evidence="1">
    <location>
        <begin position="272"/>
        <end position="282"/>
    </location>
</feature>
<organism evidence="2 3">
    <name type="scientific">Paxillus involutus ATCC 200175</name>
    <dbReference type="NCBI Taxonomy" id="664439"/>
    <lineage>
        <taxon>Eukaryota</taxon>
        <taxon>Fungi</taxon>
        <taxon>Dikarya</taxon>
        <taxon>Basidiomycota</taxon>
        <taxon>Agaricomycotina</taxon>
        <taxon>Agaricomycetes</taxon>
        <taxon>Agaricomycetidae</taxon>
        <taxon>Boletales</taxon>
        <taxon>Paxilineae</taxon>
        <taxon>Paxillaceae</taxon>
        <taxon>Paxillus</taxon>
    </lineage>
</organism>
<name>A0A0C9SNQ3_PAXIN</name>
<feature type="compositionally biased region" description="Polar residues" evidence="1">
    <location>
        <begin position="135"/>
        <end position="148"/>
    </location>
</feature>
<gene>
    <name evidence="2" type="ORF">PAXINDRAFT_158173</name>
</gene>
<dbReference type="AlphaFoldDB" id="A0A0C9SNQ3"/>
<reference evidence="3" key="2">
    <citation type="submission" date="2015-01" db="EMBL/GenBank/DDBJ databases">
        <title>Evolutionary Origins and Diversification of the Mycorrhizal Mutualists.</title>
        <authorList>
            <consortium name="DOE Joint Genome Institute"/>
            <consortium name="Mycorrhizal Genomics Consortium"/>
            <person name="Kohler A."/>
            <person name="Kuo A."/>
            <person name="Nagy L.G."/>
            <person name="Floudas D."/>
            <person name="Copeland A."/>
            <person name="Barry K.W."/>
            <person name="Cichocki N."/>
            <person name="Veneault-Fourrey C."/>
            <person name="LaButti K."/>
            <person name="Lindquist E.A."/>
            <person name="Lipzen A."/>
            <person name="Lundell T."/>
            <person name="Morin E."/>
            <person name="Murat C."/>
            <person name="Riley R."/>
            <person name="Ohm R."/>
            <person name="Sun H."/>
            <person name="Tunlid A."/>
            <person name="Henrissat B."/>
            <person name="Grigoriev I.V."/>
            <person name="Hibbett D.S."/>
            <person name="Martin F."/>
        </authorList>
    </citation>
    <scope>NUCLEOTIDE SEQUENCE [LARGE SCALE GENOMIC DNA]</scope>
    <source>
        <strain evidence="3">ATCC 200175</strain>
    </source>
</reference>
<dbReference type="HOGENOM" id="CLU_032278_3_0_1"/>
<proteinExistence type="predicted"/>
<feature type="region of interest" description="Disordered" evidence="1">
    <location>
        <begin position="135"/>
        <end position="284"/>
    </location>
</feature>
<keyword evidence="3" id="KW-1185">Reference proteome</keyword>
<evidence type="ECO:0000313" key="3">
    <source>
        <dbReference type="Proteomes" id="UP000053647"/>
    </source>
</evidence>
<protein>
    <submittedName>
        <fullName evidence="2">Uncharacterized protein</fullName>
    </submittedName>
</protein>
<evidence type="ECO:0000313" key="2">
    <source>
        <dbReference type="EMBL" id="KIJ08324.1"/>
    </source>
</evidence>
<feature type="region of interest" description="Disordered" evidence="1">
    <location>
        <begin position="1"/>
        <end position="94"/>
    </location>
</feature>
<feature type="compositionally biased region" description="Acidic residues" evidence="1">
    <location>
        <begin position="10"/>
        <end position="30"/>
    </location>
</feature>
<feature type="region of interest" description="Disordered" evidence="1">
    <location>
        <begin position="104"/>
        <end position="123"/>
    </location>
</feature>
<evidence type="ECO:0000256" key="1">
    <source>
        <dbReference type="SAM" id="MobiDB-lite"/>
    </source>
</evidence>